<dbReference type="PROSITE" id="PS50048">
    <property type="entry name" value="ZN2_CY6_FUNGAL_2"/>
    <property type="match status" value="1"/>
</dbReference>
<dbReference type="PROSITE" id="PS00463">
    <property type="entry name" value="ZN2_CY6_FUNGAL_1"/>
    <property type="match status" value="1"/>
</dbReference>
<dbReference type="GO" id="GO:0005634">
    <property type="term" value="C:nucleus"/>
    <property type="evidence" value="ECO:0007669"/>
    <property type="project" value="UniProtKB-SubCell"/>
</dbReference>
<dbReference type="GO" id="GO:0006351">
    <property type="term" value="P:DNA-templated transcription"/>
    <property type="evidence" value="ECO:0007669"/>
    <property type="project" value="InterPro"/>
</dbReference>
<evidence type="ECO:0000256" key="4">
    <source>
        <dbReference type="ARBA" id="ARBA00023242"/>
    </source>
</evidence>
<feature type="region of interest" description="Disordered" evidence="5">
    <location>
        <begin position="597"/>
        <end position="631"/>
    </location>
</feature>
<feature type="compositionally biased region" description="Polar residues" evidence="5">
    <location>
        <begin position="614"/>
        <end position="625"/>
    </location>
</feature>
<keyword evidence="3" id="KW-0238">DNA-binding</keyword>
<evidence type="ECO:0000313" key="8">
    <source>
        <dbReference type="Proteomes" id="UP001362999"/>
    </source>
</evidence>
<dbReference type="Proteomes" id="UP001362999">
    <property type="component" value="Unassembled WGS sequence"/>
</dbReference>
<dbReference type="CDD" id="cd00067">
    <property type="entry name" value="GAL4"/>
    <property type="match status" value="1"/>
</dbReference>
<evidence type="ECO:0000313" key="7">
    <source>
        <dbReference type="EMBL" id="KAK7062263.1"/>
    </source>
</evidence>
<dbReference type="InterPro" id="IPR036864">
    <property type="entry name" value="Zn2-C6_fun-type_DNA-bd_sf"/>
</dbReference>
<dbReference type="EMBL" id="JAWWNJ010000002">
    <property type="protein sequence ID" value="KAK7062263.1"/>
    <property type="molecule type" value="Genomic_DNA"/>
</dbReference>
<dbReference type="PANTHER" id="PTHR46910">
    <property type="entry name" value="TRANSCRIPTION FACTOR PDR1"/>
    <property type="match status" value="1"/>
</dbReference>
<evidence type="ECO:0000259" key="6">
    <source>
        <dbReference type="PROSITE" id="PS50048"/>
    </source>
</evidence>
<feature type="compositionally biased region" description="Polar residues" evidence="5">
    <location>
        <begin position="597"/>
        <end position="606"/>
    </location>
</feature>
<dbReference type="PANTHER" id="PTHR46910:SF3">
    <property type="entry name" value="HALOTOLERANCE PROTEIN 9-RELATED"/>
    <property type="match status" value="1"/>
</dbReference>
<reference evidence="7 8" key="1">
    <citation type="journal article" date="2024" name="J Genomics">
        <title>Draft genome sequencing and assembly of Favolaschia claudopus CIRM-BRFM 2984 isolated from oak limbs.</title>
        <authorList>
            <person name="Navarro D."/>
            <person name="Drula E."/>
            <person name="Chaduli D."/>
            <person name="Cazenave R."/>
            <person name="Ahrendt S."/>
            <person name="Wang J."/>
            <person name="Lipzen A."/>
            <person name="Daum C."/>
            <person name="Barry K."/>
            <person name="Grigoriev I.V."/>
            <person name="Favel A."/>
            <person name="Rosso M.N."/>
            <person name="Martin F."/>
        </authorList>
    </citation>
    <scope>NUCLEOTIDE SEQUENCE [LARGE SCALE GENOMIC DNA]</scope>
    <source>
        <strain evidence="7 8">CIRM-BRFM 2984</strain>
    </source>
</reference>
<dbReference type="InterPro" id="IPR007219">
    <property type="entry name" value="XnlR_reg_dom"/>
</dbReference>
<dbReference type="GO" id="GO:0003677">
    <property type="term" value="F:DNA binding"/>
    <property type="evidence" value="ECO:0007669"/>
    <property type="project" value="UniProtKB-KW"/>
</dbReference>
<organism evidence="7 8">
    <name type="scientific">Favolaschia claudopus</name>
    <dbReference type="NCBI Taxonomy" id="2862362"/>
    <lineage>
        <taxon>Eukaryota</taxon>
        <taxon>Fungi</taxon>
        <taxon>Dikarya</taxon>
        <taxon>Basidiomycota</taxon>
        <taxon>Agaricomycotina</taxon>
        <taxon>Agaricomycetes</taxon>
        <taxon>Agaricomycetidae</taxon>
        <taxon>Agaricales</taxon>
        <taxon>Marasmiineae</taxon>
        <taxon>Mycenaceae</taxon>
        <taxon>Favolaschia</taxon>
    </lineage>
</organism>
<evidence type="ECO:0000256" key="1">
    <source>
        <dbReference type="ARBA" id="ARBA00004123"/>
    </source>
</evidence>
<keyword evidence="4" id="KW-0539">Nucleus</keyword>
<accession>A0AAW0EFQ7</accession>
<dbReference type="GO" id="GO:0000981">
    <property type="term" value="F:DNA-binding transcription factor activity, RNA polymerase II-specific"/>
    <property type="evidence" value="ECO:0007669"/>
    <property type="project" value="InterPro"/>
</dbReference>
<feature type="domain" description="Zn(2)-C6 fungal-type" evidence="6">
    <location>
        <begin position="11"/>
        <end position="44"/>
    </location>
</feature>
<dbReference type="SMART" id="SM00066">
    <property type="entry name" value="GAL4"/>
    <property type="match status" value="1"/>
</dbReference>
<dbReference type="GO" id="GO:0008270">
    <property type="term" value="F:zinc ion binding"/>
    <property type="evidence" value="ECO:0007669"/>
    <property type="project" value="InterPro"/>
</dbReference>
<comment type="subcellular location">
    <subcellularLocation>
        <location evidence="1">Nucleus</location>
    </subcellularLocation>
</comment>
<evidence type="ECO:0000256" key="5">
    <source>
        <dbReference type="SAM" id="MobiDB-lite"/>
    </source>
</evidence>
<dbReference type="Pfam" id="PF00172">
    <property type="entry name" value="Zn_clus"/>
    <property type="match status" value="1"/>
</dbReference>
<keyword evidence="2" id="KW-0479">Metal-binding</keyword>
<name>A0AAW0EFQ7_9AGAR</name>
<dbReference type="AlphaFoldDB" id="A0AAW0EFQ7"/>
<protein>
    <submittedName>
        <fullName evidence="7">Fungal-trans domain-containing protein</fullName>
    </submittedName>
</protein>
<dbReference type="SMART" id="SM00906">
    <property type="entry name" value="Fungal_trans"/>
    <property type="match status" value="1"/>
</dbReference>
<comment type="caution">
    <text evidence="7">The sequence shown here is derived from an EMBL/GenBank/DDBJ whole genome shotgun (WGS) entry which is preliminary data.</text>
</comment>
<dbReference type="InterPro" id="IPR050987">
    <property type="entry name" value="AtrR-like"/>
</dbReference>
<sequence>MHSMELSLQRSCDACRRKKIRCDGHMSSDGCCSNCQASSLVCTYVEPTKKRGPKNATIEDLRREIRSLKAKLKAQSPTLCAVCAKPLEFSPPEHESTSNSISDLVDEPDPAADDLNRRFTMLSLQTKYYGSTSSFRLLTNTIAVRMNREFAASDLFALKMKAKHLGTSQPSHSRRTIFWDTFQWEKDAYDLRPRYVYPPDDLVASLLDLYWDNIHPIFPILHKSSFMRSVSDGLHLTDMEFGGTLLSVLAVASWYSNDPRVFVAGDSGCSAGWEFANQVQNLRLASKRTIYEIYTYFLLGLYAYGTSEPRMTWMFIGLGIRALHEHREFRRKLTHQTPDPEHEKWKWAFWTYLAYDRILSAIHGWPIGLAVEEHDVEPVSEIDDDFRDQAFTQLDGKPSQLSYLTCHIRLCEILKGGIRQLYGPKHAKDSADRVREKPAVAELDSSMNGFLDSIPPHLRWNADIPQDVFFDQAAMLHMSYNYVMIVIHRPHIQNVAVSAAPSLSICARAARAVIHAADIWFEKRQRPPLPCVLNLVFVSAVMLVLCLLRTTRVGYAANKGKDLEHIEAALKLLKYAECRYQSAGRLWDLLRELRSRGPTQNDTPGLQATPLANPPSTSLPTSSHASHGYYTPPETTFELPSGEFLYEEVPGPRAGMSVEEMLADADPLNAMGSLLDADFMPMWIETMNFSLPDALDAGVELDQWGQV</sequence>
<dbReference type="Pfam" id="PF04082">
    <property type="entry name" value="Fungal_trans"/>
    <property type="match status" value="1"/>
</dbReference>
<evidence type="ECO:0000256" key="3">
    <source>
        <dbReference type="ARBA" id="ARBA00023125"/>
    </source>
</evidence>
<evidence type="ECO:0000256" key="2">
    <source>
        <dbReference type="ARBA" id="ARBA00022723"/>
    </source>
</evidence>
<dbReference type="Gene3D" id="4.10.240.10">
    <property type="entry name" value="Zn(2)-C6 fungal-type DNA-binding domain"/>
    <property type="match status" value="1"/>
</dbReference>
<dbReference type="SUPFAM" id="SSF57701">
    <property type="entry name" value="Zn2/Cys6 DNA-binding domain"/>
    <property type="match status" value="1"/>
</dbReference>
<keyword evidence="8" id="KW-1185">Reference proteome</keyword>
<gene>
    <name evidence="7" type="ORF">R3P38DRAFT_692172</name>
</gene>
<dbReference type="InterPro" id="IPR001138">
    <property type="entry name" value="Zn2Cys6_DnaBD"/>
</dbReference>
<proteinExistence type="predicted"/>
<dbReference type="CDD" id="cd12148">
    <property type="entry name" value="fungal_TF_MHR"/>
    <property type="match status" value="1"/>
</dbReference>